<evidence type="ECO:0000256" key="2">
    <source>
        <dbReference type="ARBA" id="ARBA00023136"/>
    </source>
</evidence>
<keyword evidence="3" id="KW-0325">Glycoprotein</keyword>
<accession>A0A097IW31</accession>
<dbReference type="Proteomes" id="UP000121784">
    <property type="component" value="Segment"/>
</dbReference>
<dbReference type="InterPro" id="IPR007110">
    <property type="entry name" value="Ig-like_dom"/>
</dbReference>
<dbReference type="InterPro" id="IPR037055">
    <property type="entry name" value="MHC_I-like_Ag-recog_sf"/>
</dbReference>
<evidence type="ECO:0000313" key="5">
    <source>
        <dbReference type="EMBL" id="AIT70785.1"/>
    </source>
</evidence>
<dbReference type="SMART" id="SM00407">
    <property type="entry name" value="IGc1"/>
    <property type="match status" value="1"/>
</dbReference>
<dbReference type="InterPro" id="IPR013783">
    <property type="entry name" value="Ig-like_fold"/>
</dbReference>
<dbReference type="InterPro" id="IPR050208">
    <property type="entry name" value="MHC_class-I_related"/>
</dbReference>
<dbReference type="Pfam" id="PF07654">
    <property type="entry name" value="C1-set"/>
    <property type="match status" value="1"/>
</dbReference>
<feature type="domain" description="Ig-like" evidence="4">
    <location>
        <begin position="179"/>
        <end position="260"/>
    </location>
</feature>
<gene>
    <name evidence="5" type="primary">170</name>
</gene>
<dbReference type="Gene3D" id="2.60.40.10">
    <property type="entry name" value="Immunoglobulins"/>
    <property type="match status" value="1"/>
</dbReference>
<dbReference type="GO" id="GO:0002486">
    <property type="term" value="P:antigen processing and presentation of endogenous peptide antigen via MHC class I via ER pathway, TAP-independent"/>
    <property type="evidence" value="ECO:0007669"/>
    <property type="project" value="TreeGrafter"/>
</dbReference>
<dbReference type="GO" id="GO:0005102">
    <property type="term" value="F:signaling receptor binding"/>
    <property type="evidence" value="ECO:0007669"/>
    <property type="project" value="TreeGrafter"/>
</dbReference>
<proteinExistence type="predicted"/>
<dbReference type="GO" id="GO:0042605">
    <property type="term" value="F:peptide antigen binding"/>
    <property type="evidence" value="ECO:0007669"/>
    <property type="project" value="TreeGrafter"/>
</dbReference>
<dbReference type="Pfam" id="PF00129">
    <property type="entry name" value="MHC_I"/>
    <property type="match status" value="1"/>
</dbReference>
<dbReference type="GO" id="GO:0006955">
    <property type="term" value="P:immune response"/>
    <property type="evidence" value="ECO:0007669"/>
    <property type="project" value="TreeGrafter"/>
</dbReference>
<dbReference type="GO" id="GO:0005615">
    <property type="term" value="C:extracellular space"/>
    <property type="evidence" value="ECO:0007669"/>
    <property type="project" value="TreeGrafter"/>
</dbReference>
<protein>
    <submittedName>
        <fullName evidence="5">MHC class I antigen</fullName>
    </submittedName>
</protein>
<dbReference type="PANTHER" id="PTHR16675">
    <property type="entry name" value="MHC CLASS I-RELATED"/>
    <property type="match status" value="1"/>
</dbReference>
<reference evidence="5 6" key="1">
    <citation type="submission" date="2014-09" db="EMBL/GenBank/DDBJ databases">
        <title>Complete Genome Sequence of the Embu Virus Strain SPAn 880.</title>
        <authorList>
            <person name="Ibrahim M.S."/>
            <person name="Antwerpen M.H."/>
            <person name="Georgi E."/>
            <person name="Vette P."/>
            <person name="Zoeller G."/>
            <person name="Meyer H."/>
        </authorList>
    </citation>
    <scope>NUCLEOTIDE SEQUENCE [LARGE SCALE GENOMIC DNA]</scope>
    <source>
        <strain evidence="5">SPAn880</strain>
    </source>
</reference>
<dbReference type="PANTHER" id="PTHR16675:SF251">
    <property type="entry name" value="HLA CLASS I HISTOCOMPATIBILITY ANTIGEN, C ALPHA CHAIN"/>
    <property type="match status" value="1"/>
</dbReference>
<dbReference type="GO" id="GO:0002476">
    <property type="term" value="P:antigen processing and presentation of endogenous peptide antigen via MHC class Ib"/>
    <property type="evidence" value="ECO:0007669"/>
    <property type="project" value="TreeGrafter"/>
</dbReference>
<name>A0A097IW31_9POXV</name>
<comment type="subcellular location">
    <subcellularLocation>
        <location evidence="1">Membrane</location>
        <topology evidence="1">Single-pass membrane protein</topology>
    </subcellularLocation>
</comment>
<dbReference type="InterPro" id="IPR003597">
    <property type="entry name" value="Ig_C1-set"/>
</dbReference>
<dbReference type="PROSITE" id="PS50835">
    <property type="entry name" value="IG_LIKE"/>
    <property type="match status" value="1"/>
</dbReference>
<keyword evidence="2" id="KW-0472">Membrane</keyword>
<evidence type="ECO:0000313" key="6">
    <source>
        <dbReference type="Proteomes" id="UP000121784"/>
    </source>
</evidence>
<dbReference type="SUPFAM" id="SSF54452">
    <property type="entry name" value="MHC antigen-recognition domain"/>
    <property type="match status" value="1"/>
</dbReference>
<evidence type="ECO:0000259" key="4">
    <source>
        <dbReference type="PROSITE" id="PS50835"/>
    </source>
</evidence>
<organism evidence="5 6">
    <name type="scientific">Cotia virus</name>
    <dbReference type="NCBI Taxonomy" id="39444"/>
    <lineage>
        <taxon>Viruses</taxon>
        <taxon>Varidnaviria</taxon>
        <taxon>Bamfordvirae</taxon>
        <taxon>Nucleocytoviricota</taxon>
        <taxon>Pokkesviricetes</taxon>
        <taxon>Chitovirales</taxon>
        <taxon>Poxviridae</taxon>
        <taxon>Chordopoxvirinae</taxon>
        <taxon>Oryzopoxvirus</taxon>
        <taxon>Oryzopoxvirus cotia</taxon>
    </lineage>
</organism>
<dbReference type="InterPro" id="IPR011162">
    <property type="entry name" value="MHC_I/II-like_Ag-recog"/>
</dbReference>
<dbReference type="InterPro" id="IPR036179">
    <property type="entry name" value="Ig-like_dom_sf"/>
</dbReference>
<evidence type="ECO:0000256" key="1">
    <source>
        <dbReference type="ARBA" id="ARBA00004167"/>
    </source>
</evidence>
<evidence type="ECO:0000256" key="3">
    <source>
        <dbReference type="ARBA" id="ARBA00023180"/>
    </source>
</evidence>
<dbReference type="GO" id="GO:0016020">
    <property type="term" value="C:membrane"/>
    <property type="evidence" value="ECO:0007669"/>
    <property type="project" value="UniProtKB-SubCell"/>
</dbReference>
<dbReference type="InterPro" id="IPR011161">
    <property type="entry name" value="MHC_I-like_Ag-recog"/>
</dbReference>
<sequence length="281" mass="33010">MNITQIFIPAYFSVYNILEFYYTGIIHNNNVRFIYSAYLNHEEFIRYDSSSDNPRPELLTPWAKKLKFSQLVDEYNKIKEMERNFKMNLHILSKGDKPSSYNKLQLISDCVKYPTKNSWSNTYAYNEKTYSHISSYGGNTWIDEVESNLIKMDDYKNYDCFVDLNRYINKKIPRKLSKPRVCVEAVKYGNDEESLLALNCYASGFFPKDIYVTWMDDKNSDHHQDCLMVFGPNGDGTYSIRMEKIVSVGEENNFSCEVYHDPHGYLIANMSDPNYNCKNVF</sequence>
<dbReference type="Gene3D" id="3.30.500.10">
    <property type="entry name" value="MHC class I-like antigen recognition-like"/>
    <property type="match status" value="1"/>
</dbReference>
<dbReference type="SUPFAM" id="SSF48726">
    <property type="entry name" value="Immunoglobulin"/>
    <property type="match status" value="1"/>
</dbReference>
<dbReference type="EMBL" id="KM595078">
    <property type="protein sequence ID" value="AIT70785.1"/>
    <property type="molecule type" value="Genomic_DNA"/>
</dbReference>